<proteinExistence type="predicted"/>
<evidence type="ECO:0000313" key="4">
    <source>
        <dbReference type="EMBL" id="QHT15077.1"/>
    </source>
</evidence>
<keyword evidence="2" id="KW-0812">Transmembrane</keyword>
<name>A0A6C0DEY5_9ZZZZ</name>
<protein>
    <recommendedName>
        <fullName evidence="3">Minor capsid protein P11 C-terminal conserved region domain-containing protein</fullName>
    </recommendedName>
</protein>
<keyword evidence="2" id="KW-0472">Membrane</keyword>
<evidence type="ECO:0000256" key="2">
    <source>
        <dbReference type="SAM" id="Phobius"/>
    </source>
</evidence>
<feature type="domain" description="Minor capsid protein P11 C-terminal conserved region" evidence="3">
    <location>
        <begin position="105"/>
        <end position="186"/>
    </location>
</feature>
<sequence>MKNPFSLLNEFWKKNGVGAIIILIVVAYGISLFAKYLSNKSSAGSEKFGDSPKKAYGNGGERPQQQPSGPKPAHEGSNEMYSSVNGIPTPSIGVPTSCAQQSIQNPAELLPKDTNSEWAQLNPSGKGELANINLLKAGYHIGIDTIGQTLRNANLQIRSEPPNPQLYVGPWNLSTIEPDFMRPPLEIGATNMQ</sequence>
<evidence type="ECO:0000256" key="1">
    <source>
        <dbReference type="SAM" id="MobiDB-lite"/>
    </source>
</evidence>
<dbReference type="EMBL" id="MN739600">
    <property type="protein sequence ID" value="QHT15077.1"/>
    <property type="molecule type" value="Genomic_DNA"/>
</dbReference>
<accession>A0A6C0DEY5</accession>
<feature type="region of interest" description="Disordered" evidence="1">
    <location>
        <begin position="42"/>
        <end position="86"/>
    </location>
</feature>
<feature type="transmembrane region" description="Helical" evidence="2">
    <location>
        <begin position="16"/>
        <end position="37"/>
    </location>
</feature>
<dbReference type="AlphaFoldDB" id="A0A6C0DEY5"/>
<dbReference type="InterPro" id="IPR055730">
    <property type="entry name" value="P11_C"/>
</dbReference>
<reference evidence="4" key="1">
    <citation type="journal article" date="2020" name="Nature">
        <title>Giant virus diversity and host interactions through global metagenomics.</title>
        <authorList>
            <person name="Schulz F."/>
            <person name="Roux S."/>
            <person name="Paez-Espino D."/>
            <person name="Jungbluth S."/>
            <person name="Walsh D.A."/>
            <person name="Denef V.J."/>
            <person name="McMahon K.D."/>
            <person name="Konstantinidis K.T."/>
            <person name="Eloe-Fadrosh E.A."/>
            <person name="Kyrpides N.C."/>
            <person name="Woyke T."/>
        </authorList>
    </citation>
    <scope>NUCLEOTIDE SEQUENCE</scope>
    <source>
        <strain evidence="4">GVMAG-M-3300023174-144</strain>
    </source>
</reference>
<keyword evidence="2" id="KW-1133">Transmembrane helix</keyword>
<evidence type="ECO:0000259" key="3">
    <source>
        <dbReference type="Pfam" id="PF23983"/>
    </source>
</evidence>
<dbReference type="Pfam" id="PF23983">
    <property type="entry name" value="P11_C"/>
    <property type="match status" value="1"/>
</dbReference>
<organism evidence="4">
    <name type="scientific">viral metagenome</name>
    <dbReference type="NCBI Taxonomy" id="1070528"/>
    <lineage>
        <taxon>unclassified sequences</taxon>
        <taxon>metagenomes</taxon>
        <taxon>organismal metagenomes</taxon>
    </lineage>
</organism>